<dbReference type="Proteomes" id="UP000594260">
    <property type="component" value="Unplaced"/>
</dbReference>
<dbReference type="RefSeq" id="XP_022650048.1">
    <property type="nucleotide sequence ID" value="XM_022794313.1"/>
</dbReference>
<keyword evidence="2" id="KW-1185">Reference proteome</keyword>
<sequence>MVHAGDRRWKRMRRGRANRRVRGSGPEFLDLVRWAIGRDFHETSIPEPLWKDDFEVEALVKSCFGHMDDPIDANEYAVAIFFDDPAPRHTPIAAYDREGWNETFNSLDHLKVSIPYNANHLLVEGLPEIVSLDAENGPPTFELHTRRMIYQPITVPLLIASQDLRMEGRWQYVLTLRLVQDPDSEPVYTVDGDPYTWEVIVELRTRDSANAGQRLSFISRLLDRVRRR</sequence>
<accession>A0A7M7JRF4</accession>
<organism evidence="1 2">
    <name type="scientific">Varroa destructor</name>
    <name type="common">Honeybee mite</name>
    <dbReference type="NCBI Taxonomy" id="109461"/>
    <lineage>
        <taxon>Eukaryota</taxon>
        <taxon>Metazoa</taxon>
        <taxon>Ecdysozoa</taxon>
        <taxon>Arthropoda</taxon>
        <taxon>Chelicerata</taxon>
        <taxon>Arachnida</taxon>
        <taxon>Acari</taxon>
        <taxon>Parasitiformes</taxon>
        <taxon>Mesostigmata</taxon>
        <taxon>Gamasina</taxon>
        <taxon>Dermanyssoidea</taxon>
        <taxon>Varroidae</taxon>
        <taxon>Varroa</taxon>
    </lineage>
</organism>
<evidence type="ECO:0000313" key="1">
    <source>
        <dbReference type="EnsemblMetazoa" id="XP_022650048"/>
    </source>
</evidence>
<dbReference type="InParanoid" id="A0A7M7JRF4"/>
<protein>
    <submittedName>
        <fullName evidence="1">Uncharacterized protein</fullName>
    </submittedName>
</protein>
<name>A0A7M7JRF4_VARDE</name>
<proteinExistence type="predicted"/>
<evidence type="ECO:0000313" key="2">
    <source>
        <dbReference type="Proteomes" id="UP000594260"/>
    </source>
</evidence>
<reference evidence="1" key="1">
    <citation type="submission" date="2021-01" db="UniProtKB">
        <authorList>
            <consortium name="EnsemblMetazoa"/>
        </authorList>
    </citation>
    <scope>IDENTIFICATION</scope>
</reference>
<dbReference type="KEGG" id="vde:111245667"/>
<dbReference type="AlphaFoldDB" id="A0A7M7JRF4"/>
<dbReference type="EnsemblMetazoa" id="XM_022794313">
    <property type="protein sequence ID" value="XP_022650048"/>
    <property type="gene ID" value="LOC111245667"/>
</dbReference>
<dbReference type="GeneID" id="111245667"/>